<sequence>MGKKDKKAIPRFGKQPPRYRFFLNPYRDVRFSTCPQCSSKMGQRKLPLFIHIDPSQFLLLNKTCRYCSHCDLLIAHRDELDHLITRAFPVLDPETVSNQYLVIGTIDRTDWKRIDQNKLSVQATIEALHDFKEVVLFKPMGGWGR</sequence>
<dbReference type="RefSeq" id="WP_201363696.1">
    <property type="nucleotide sequence ID" value="NZ_BNJJ01000011.1"/>
</dbReference>
<dbReference type="EMBL" id="BNJJ01000011">
    <property type="protein sequence ID" value="GHO86069.1"/>
    <property type="molecule type" value="Genomic_DNA"/>
</dbReference>
<reference evidence="1 2" key="1">
    <citation type="journal article" date="2021" name="Int. J. Syst. Evol. Microbiol.">
        <title>Reticulibacter mediterranei gen. nov., sp. nov., within the new family Reticulibacteraceae fam. nov., and Ktedonospora formicarum gen. nov., sp. nov., Ktedonobacter robiniae sp. nov., Dictyobacter formicarum sp. nov. and Dictyobacter arantiisoli sp. nov., belonging to the class Ktedonobacteria.</title>
        <authorList>
            <person name="Yabe S."/>
            <person name="Zheng Y."/>
            <person name="Wang C.M."/>
            <person name="Sakai Y."/>
            <person name="Abe K."/>
            <person name="Yokota A."/>
            <person name="Donadio S."/>
            <person name="Cavaletti L."/>
            <person name="Monciardini P."/>
        </authorList>
    </citation>
    <scope>NUCLEOTIDE SEQUENCE [LARGE SCALE GENOMIC DNA]</scope>
    <source>
        <strain evidence="1 2">SOSP1-9</strain>
    </source>
</reference>
<evidence type="ECO:0000313" key="1">
    <source>
        <dbReference type="EMBL" id="GHO86069.1"/>
    </source>
</evidence>
<evidence type="ECO:0000313" key="2">
    <source>
        <dbReference type="Proteomes" id="UP000635565"/>
    </source>
</evidence>
<comment type="caution">
    <text evidence="1">The sequence shown here is derived from an EMBL/GenBank/DDBJ whole genome shotgun (WGS) entry which is preliminary data.</text>
</comment>
<name>A0ABQ3VIP8_9CHLR</name>
<proteinExistence type="predicted"/>
<accession>A0ABQ3VIP8</accession>
<protein>
    <submittedName>
        <fullName evidence="1">Uncharacterized protein</fullName>
    </submittedName>
</protein>
<keyword evidence="2" id="KW-1185">Reference proteome</keyword>
<organism evidence="1 2">
    <name type="scientific">Dictyobacter formicarum</name>
    <dbReference type="NCBI Taxonomy" id="2778368"/>
    <lineage>
        <taxon>Bacteria</taxon>
        <taxon>Bacillati</taxon>
        <taxon>Chloroflexota</taxon>
        <taxon>Ktedonobacteria</taxon>
        <taxon>Ktedonobacterales</taxon>
        <taxon>Dictyobacteraceae</taxon>
        <taxon>Dictyobacter</taxon>
    </lineage>
</organism>
<gene>
    <name evidence="1" type="ORF">KSZ_40750</name>
</gene>
<dbReference type="Proteomes" id="UP000635565">
    <property type="component" value="Unassembled WGS sequence"/>
</dbReference>